<sequence>MYTTTKSAMSAYRLTTRWNAVSRVMNGGQEQLPKLRMRGLFPRTQSRIGTRRRSWSSITSVLGAARPRCADLRKSNFWPYHTARRDSKVNIRLESETHTGGSSGSSCRSPIFDSTFFRREERDKRNAAPPSGGGDADADDNRWSIVPLAADETLCSYASSNGEFQNTMLFPRTRRNA</sequence>
<dbReference type="EMBL" id="SRLO01000938">
    <property type="protein sequence ID" value="TNN43915.1"/>
    <property type="molecule type" value="Genomic_DNA"/>
</dbReference>
<keyword evidence="3" id="KW-1185">Reference proteome</keyword>
<name>A0A4Z2FSK9_9TELE</name>
<comment type="caution">
    <text evidence="2">The sequence shown here is derived from an EMBL/GenBank/DDBJ whole genome shotgun (WGS) entry which is preliminary data.</text>
</comment>
<evidence type="ECO:0000313" key="3">
    <source>
        <dbReference type="Proteomes" id="UP000314294"/>
    </source>
</evidence>
<protein>
    <submittedName>
        <fullName evidence="2">Uncharacterized protein</fullName>
    </submittedName>
</protein>
<organism evidence="2 3">
    <name type="scientific">Liparis tanakae</name>
    <name type="common">Tanaka's snailfish</name>
    <dbReference type="NCBI Taxonomy" id="230148"/>
    <lineage>
        <taxon>Eukaryota</taxon>
        <taxon>Metazoa</taxon>
        <taxon>Chordata</taxon>
        <taxon>Craniata</taxon>
        <taxon>Vertebrata</taxon>
        <taxon>Euteleostomi</taxon>
        <taxon>Actinopterygii</taxon>
        <taxon>Neopterygii</taxon>
        <taxon>Teleostei</taxon>
        <taxon>Neoteleostei</taxon>
        <taxon>Acanthomorphata</taxon>
        <taxon>Eupercaria</taxon>
        <taxon>Perciformes</taxon>
        <taxon>Cottioidei</taxon>
        <taxon>Cottales</taxon>
        <taxon>Liparidae</taxon>
        <taxon>Liparis</taxon>
    </lineage>
</organism>
<evidence type="ECO:0000313" key="2">
    <source>
        <dbReference type="EMBL" id="TNN43915.1"/>
    </source>
</evidence>
<gene>
    <name evidence="2" type="ORF">EYF80_045907</name>
</gene>
<reference evidence="2 3" key="1">
    <citation type="submission" date="2019-03" db="EMBL/GenBank/DDBJ databases">
        <title>First draft genome of Liparis tanakae, snailfish: a comprehensive survey of snailfish specific genes.</title>
        <authorList>
            <person name="Kim W."/>
            <person name="Song I."/>
            <person name="Jeong J.-H."/>
            <person name="Kim D."/>
            <person name="Kim S."/>
            <person name="Ryu S."/>
            <person name="Song J.Y."/>
            <person name="Lee S.K."/>
        </authorList>
    </citation>
    <scope>NUCLEOTIDE SEQUENCE [LARGE SCALE GENOMIC DNA]</scope>
    <source>
        <tissue evidence="2">Muscle</tissue>
    </source>
</reference>
<feature type="region of interest" description="Disordered" evidence="1">
    <location>
        <begin position="118"/>
        <end position="141"/>
    </location>
</feature>
<proteinExistence type="predicted"/>
<evidence type="ECO:0000256" key="1">
    <source>
        <dbReference type="SAM" id="MobiDB-lite"/>
    </source>
</evidence>
<dbReference type="AlphaFoldDB" id="A0A4Z2FSK9"/>
<accession>A0A4Z2FSK9</accession>
<dbReference type="Proteomes" id="UP000314294">
    <property type="component" value="Unassembled WGS sequence"/>
</dbReference>